<dbReference type="Pfam" id="PF03938">
    <property type="entry name" value="OmpH"/>
    <property type="match status" value="1"/>
</dbReference>
<name>A0A062XYS5_9BACT</name>
<gene>
    <name evidence="5" type="ORF">EG19_05555</name>
</gene>
<accession>A0A062XYS5</accession>
<dbReference type="AlphaFoldDB" id="A0A062XYS5"/>
<feature type="signal peptide" evidence="4">
    <location>
        <begin position="1"/>
        <end position="19"/>
    </location>
</feature>
<dbReference type="GO" id="GO:0050821">
    <property type="term" value="P:protein stabilization"/>
    <property type="evidence" value="ECO:0007669"/>
    <property type="project" value="TreeGrafter"/>
</dbReference>
<evidence type="ECO:0000256" key="1">
    <source>
        <dbReference type="ARBA" id="ARBA00009091"/>
    </source>
</evidence>
<keyword evidence="2 4" id="KW-0732">Signal</keyword>
<evidence type="ECO:0000313" key="6">
    <source>
        <dbReference type="Proteomes" id="UP000027284"/>
    </source>
</evidence>
<dbReference type="EMBL" id="JMFG01000020">
    <property type="protein sequence ID" value="KDA53665.1"/>
    <property type="molecule type" value="Genomic_DNA"/>
</dbReference>
<dbReference type="SMART" id="SM00935">
    <property type="entry name" value="OmpH"/>
    <property type="match status" value="1"/>
</dbReference>
<keyword evidence="6" id="KW-1185">Reference proteome</keyword>
<dbReference type="PANTHER" id="PTHR35089:SF1">
    <property type="entry name" value="CHAPERONE PROTEIN SKP"/>
    <property type="match status" value="1"/>
</dbReference>
<protein>
    <recommendedName>
        <fullName evidence="7">OmpH family outer membrane protein</fullName>
    </recommendedName>
</protein>
<keyword evidence="3" id="KW-0175">Coiled coil</keyword>
<dbReference type="InterPro" id="IPR024930">
    <property type="entry name" value="Skp_dom_sf"/>
</dbReference>
<evidence type="ECO:0000256" key="3">
    <source>
        <dbReference type="SAM" id="Coils"/>
    </source>
</evidence>
<evidence type="ECO:0008006" key="7">
    <source>
        <dbReference type="Google" id="ProtNLM"/>
    </source>
</evidence>
<reference evidence="5 6" key="1">
    <citation type="submission" date="2014-04" db="EMBL/GenBank/DDBJ databases">
        <title>The Genome Sequence of Thermoanaerobaculum aquaticum MP-01, The First Cultivated Group 23 Acidobacterium.</title>
        <authorList>
            <person name="Stamps B.W."/>
            <person name="Losey N.A."/>
            <person name="Lawson P.A."/>
            <person name="Stevenson B.S."/>
        </authorList>
    </citation>
    <scope>NUCLEOTIDE SEQUENCE [LARGE SCALE GENOMIC DNA]</scope>
    <source>
        <strain evidence="5 6">MP-01</strain>
    </source>
</reference>
<dbReference type="Proteomes" id="UP000027284">
    <property type="component" value="Unassembled WGS sequence"/>
</dbReference>
<dbReference type="STRING" id="1312852.EG19_05555"/>
<dbReference type="Gene3D" id="3.30.910.20">
    <property type="entry name" value="Skp domain"/>
    <property type="match status" value="1"/>
</dbReference>
<evidence type="ECO:0000256" key="2">
    <source>
        <dbReference type="ARBA" id="ARBA00022729"/>
    </source>
</evidence>
<sequence length="172" mass="19561">MNVKALFPVAFLVASTAWAQQATPPVAVIDVQRVVEESAAGREAMGRLRKLQEDKVAQGRKLNEELAGLRRQLETQAVTLSEAKIAELRKQIEDKQVELQRFQDDAQQELEEAKAKELQNLERQIMPIINEIGKEKKFLLIFNKFQAGLVYADDTVDITDEVLRRFNTKLAK</sequence>
<feature type="chain" id="PRO_5001616825" description="OmpH family outer membrane protein" evidence="4">
    <location>
        <begin position="20"/>
        <end position="172"/>
    </location>
</feature>
<comment type="similarity">
    <text evidence="1">Belongs to the Skp family.</text>
</comment>
<dbReference type="OrthoDB" id="1493259at2"/>
<comment type="caution">
    <text evidence="5">The sequence shown here is derived from an EMBL/GenBank/DDBJ whole genome shotgun (WGS) entry which is preliminary data.</text>
</comment>
<feature type="coiled-coil region" evidence="3">
    <location>
        <begin position="78"/>
        <end position="119"/>
    </location>
</feature>
<proteinExistence type="inferred from homology"/>
<organism evidence="5 6">
    <name type="scientific">Thermoanaerobaculum aquaticum</name>
    <dbReference type="NCBI Taxonomy" id="1312852"/>
    <lineage>
        <taxon>Bacteria</taxon>
        <taxon>Pseudomonadati</taxon>
        <taxon>Acidobacteriota</taxon>
        <taxon>Thermoanaerobaculia</taxon>
        <taxon>Thermoanaerobaculales</taxon>
        <taxon>Thermoanaerobaculaceae</taxon>
        <taxon>Thermoanaerobaculum</taxon>
    </lineage>
</organism>
<dbReference type="GO" id="GO:0005829">
    <property type="term" value="C:cytosol"/>
    <property type="evidence" value="ECO:0007669"/>
    <property type="project" value="TreeGrafter"/>
</dbReference>
<dbReference type="PANTHER" id="PTHR35089">
    <property type="entry name" value="CHAPERONE PROTEIN SKP"/>
    <property type="match status" value="1"/>
</dbReference>
<dbReference type="InterPro" id="IPR005632">
    <property type="entry name" value="Chaperone_Skp"/>
</dbReference>
<dbReference type="SUPFAM" id="SSF111384">
    <property type="entry name" value="OmpH-like"/>
    <property type="match status" value="1"/>
</dbReference>
<dbReference type="GO" id="GO:0051082">
    <property type="term" value="F:unfolded protein binding"/>
    <property type="evidence" value="ECO:0007669"/>
    <property type="project" value="InterPro"/>
</dbReference>
<evidence type="ECO:0000313" key="5">
    <source>
        <dbReference type="EMBL" id="KDA53665.1"/>
    </source>
</evidence>
<dbReference type="RefSeq" id="WP_038049546.1">
    <property type="nucleotide sequence ID" value="NZ_JMFG01000020.1"/>
</dbReference>
<evidence type="ECO:0000256" key="4">
    <source>
        <dbReference type="SAM" id="SignalP"/>
    </source>
</evidence>